<dbReference type="Proteomes" id="UP001292094">
    <property type="component" value="Unassembled WGS sequence"/>
</dbReference>
<dbReference type="PANTHER" id="PTHR33050">
    <property type="entry name" value="REVERSE TRANSCRIPTASE DOMAIN-CONTAINING PROTEIN"/>
    <property type="match status" value="1"/>
</dbReference>
<dbReference type="EMBL" id="JAWZYT010000993">
    <property type="protein sequence ID" value="KAK4316717.1"/>
    <property type="molecule type" value="Genomic_DNA"/>
</dbReference>
<gene>
    <name evidence="1" type="ORF">Pmani_012150</name>
</gene>
<comment type="caution">
    <text evidence="1">The sequence shown here is derived from an EMBL/GenBank/DDBJ whole genome shotgun (WGS) entry which is preliminary data.</text>
</comment>
<name>A0AAE1Q132_9EUCA</name>
<dbReference type="InterPro" id="IPR052055">
    <property type="entry name" value="Hepadnavirus_pol/RT"/>
</dbReference>
<evidence type="ECO:0000313" key="2">
    <source>
        <dbReference type="Proteomes" id="UP001292094"/>
    </source>
</evidence>
<organism evidence="1 2">
    <name type="scientific">Petrolisthes manimaculis</name>
    <dbReference type="NCBI Taxonomy" id="1843537"/>
    <lineage>
        <taxon>Eukaryota</taxon>
        <taxon>Metazoa</taxon>
        <taxon>Ecdysozoa</taxon>
        <taxon>Arthropoda</taxon>
        <taxon>Crustacea</taxon>
        <taxon>Multicrustacea</taxon>
        <taxon>Malacostraca</taxon>
        <taxon>Eumalacostraca</taxon>
        <taxon>Eucarida</taxon>
        <taxon>Decapoda</taxon>
        <taxon>Pleocyemata</taxon>
        <taxon>Anomura</taxon>
        <taxon>Galatheoidea</taxon>
        <taxon>Porcellanidae</taxon>
        <taxon>Petrolisthes</taxon>
    </lineage>
</organism>
<dbReference type="AlphaFoldDB" id="A0AAE1Q132"/>
<proteinExistence type="predicted"/>
<dbReference type="PANTHER" id="PTHR33050:SF7">
    <property type="entry name" value="RIBONUCLEASE H"/>
    <property type="match status" value="1"/>
</dbReference>
<keyword evidence="2" id="KW-1185">Reference proteome</keyword>
<sequence length="496" mass="57046">MKDIRSVGVLVVFEREIGESAERRVKKEDSVSVPELMNWLQQRLDASRPKSSCLQSGTVSPHAAREHVTVVEIHDIPHSLQSPGHVESPPSVSQVPHQIPTDFPAVALIFLQRSPNIQCLPFLFRMDNQVAVHCIRWQGFSHSLLKLSITEDLFDLAAARQIHLSASYIPGRDNVWADALSRQRMSSVEWELRDEAYLDLVDLFSCPQIDMFASRTNHRLPQFLSRSERTKERGPDALLENWNNWSYIYLFPPPSSRMLLTVCFKLRTFKGKILLVAPLWKAHPWWYTAPKVVSISSAPQSPGPIGERSEILRSILRFSRLQFILTSNLSFTVINDLSQAYRNPSVRQYQSCWKTFQSFLQEERIQVIYQDIVLRFLCHLFHVENRTLATIRTHKAALKAPLFCGCNLTLDTRWLDWLHRSFFLQRPPCRQPRQFWSLGKSTGFLGTSAVPNIAPSKDQLFRKALFLTALYSDMRASQLHALSRHAIWTIFATNDA</sequence>
<reference evidence="1" key="1">
    <citation type="submission" date="2023-11" db="EMBL/GenBank/DDBJ databases">
        <title>Genome assemblies of two species of porcelain crab, Petrolisthes cinctipes and Petrolisthes manimaculis (Anomura: Porcellanidae).</title>
        <authorList>
            <person name="Angst P."/>
        </authorList>
    </citation>
    <scope>NUCLEOTIDE SEQUENCE</scope>
    <source>
        <strain evidence="1">PB745_02</strain>
        <tissue evidence="1">Gill</tissue>
    </source>
</reference>
<protein>
    <submittedName>
        <fullName evidence="1">Uncharacterized protein</fullName>
    </submittedName>
</protein>
<evidence type="ECO:0000313" key="1">
    <source>
        <dbReference type="EMBL" id="KAK4316717.1"/>
    </source>
</evidence>
<accession>A0AAE1Q132</accession>